<dbReference type="OrthoDB" id="5582182at2759"/>
<comment type="caution">
    <text evidence="1">The sequence shown here is derived from an EMBL/GenBank/DDBJ whole genome shotgun (WGS) entry which is preliminary data.</text>
</comment>
<evidence type="ECO:0000313" key="2">
    <source>
        <dbReference type="Proteomes" id="UP000765509"/>
    </source>
</evidence>
<evidence type="ECO:0000313" key="1">
    <source>
        <dbReference type="EMBL" id="MBW0528606.1"/>
    </source>
</evidence>
<gene>
    <name evidence="1" type="ORF">O181_068321</name>
</gene>
<keyword evidence="2" id="KW-1185">Reference proteome</keyword>
<sequence>MKAPDSFNSNQAHKFRGFIQSCQSIFHNEPANFLSERKKVLYSTSFPICRAGEWLEPYISNISNQEPSYLLNNWQFLEAQLFSLLSDPNEVRKAFEELDNLRMKESGRVSLCITSFRSLMSRIGDWGEREYINVYRRGLESRILDQLASHTGNFYNLQEIIDITFELETRNHERKKEKGSHQ</sequence>
<organism evidence="1 2">
    <name type="scientific">Austropuccinia psidii MF-1</name>
    <dbReference type="NCBI Taxonomy" id="1389203"/>
    <lineage>
        <taxon>Eukaryota</taxon>
        <taxon>Fungi</taxon>
        <taxon>Dikarya</taxon>
        <taxon>Basidiomycota</taxon>
        <taxon>Pucciniomycotina</taxon>
        <taxon>Pucciniomycetes</taxon>
        <taxon>Pucciniales</taxon>
        <taxon>Sphaerophragmiaceae</taxon>
        <taxon>Austropuccinia</taxon>
    </lineage>
</organism>
<dbReference type="Proteomes" id="UP000765509">
    <property type="component" value="Unassembled WGS sequence"/>
</dbReference>
<accession>A0A9Q3F1C6</accession>
<evidence type="ECO:0008006" key="3">
    <source>
        <dbReference type="Google" id="ProtNLM"/>
    </source>
</evidence>
<name>A0A9Q3F1C6_9BASI</name>
<dbReference type="AlphaFoldDB" id="A0A9Q3F1C6"/>
<dbReference type="EMBL" id="AVOT02034489">
    <property type="protein sequence ID" value="MBW0528606.1"/>
    <property type="molecule type" value="Genomic_DNA"/>
</dbReference>
<reference evidence="1" key="1">
    <citation type="submission" date="2021-03" db="EMBL/GenBank/DDBJ databases">
        <title>Draft genome sequence of rust myrtle Austropuccinia psidii MF-1, a brazilian biotype.</title>
        <authorList>
            <person name="Quecine M.C."/>
            <person name="Pachon D.M.R."/>
            <person name="Bonatelli M.L."/>
            <person name="Correr F.H."/>
            <person name="Franceschini L.M."/>
            <person name="Leite T.F."/>
            <person name="Margarido G.R.A."/>
            <person name="Almeida C.A."/>
            <person name="Ferrarezi J.A."/>
            <person name="Labate C.A."/>
        </authorList>
    </citation>
    <scope>NUCLEOTIDE SEQUENCE</scope>
    <source>
        <strain evidence="1">MF-1</strain>
    </source>
</reference>
<proteinExistence type="predicted"/>
<protein>
    <recommendedName>
        <fullName evidence="3">Retrotransposon gag domain-containing protein</fullName>
    </recommendedName>
</protein>